<evidence type="ECO:0000256" key="3">
    <source>
        <dbReference type="ARBA" id="ARBA00022989"/>
    </source>
</evidence>
<dbReference type="EMBL" id="MKGQ01000030">
    <property type="protein sequence ID" value="OKP00809.1"/>
    <property type="molecule type" value="Genomic_DNA"/>
</dbReference>
<protein>
    <submittedName>
        <fullName evidence="7">Conjugal transfer protein</fullName>
    </submittedName>
</protein>
<comment type="caution">
    <text evidence="7">The sequence shown here is derived from an EMBL/GenBank/DDBJ whole genome shotgun (WGS) entry which is preliminary data.</text>
</comment>
<dbReference type="AlphaFoldDB" id="A0A1Q5TKR2"/>
<keyword evidence="8" id="KW-1185">Reference proteome</keyword>
<dbReference type="OrthoDB" id="9778195at2"/>
<proteinExistence type="predicted"/>
<organism evidence="7 8">
    <name type="scientific">Xenorhabdus eapokensis</name>
    <dbReference type="NCBI Taxonomy" id="1873482"/>
    <lineage>
        <taxon>Bacteria</taxon>
        <taxon>Pseudomonadati</taxon>
        <taxon>Pseudomonadota</taxon>
        <taxon>Gammaproteobacteria</taxon>
        <taxon>Enterobacterales</taxon>
        <taxon>Morganellaceae</taxon>
        <taxon>Xenorhabdus</taxon>
    </lineage>
</organism>
<comment type="subcellular location">
    <subcellularLocation>
        <location evidence="1">Membrane</location>
        <topology evidence="1">Single-pass membrane protein</topology>
    </subcellularLocation>
</comment>
<keyword evidence="2 5" id="KW-0812">Transmembrane</keyword>
<dbReference type="InterPro" id="IPR032710">
    <property type="entry name" value="NTF2-like_dom_sf"/>
</dbReference>
<dbReference type="Proteomes" id="UP000186268">
    <property type="component" value="Unassembled WGS sequence"/>
</dbReference>
<sequence length="232" mass="26142">MRSKQKAFQAPKAPASTETPYMAARREWNERYGDFIVQANNWRLAAFGSIGIAFILALGLVFVSVQHKVVPYLVQTNRYGEITRVVRADVAGRPTEKQIKAALRQWLTGARTVYTDARAEQQIINTTYAMTLPDSPAYKTLAAYHRQQNPYQRAQKETVTVAWHGASLIGGDTWQLEWTETVHSRTEKQIGTPTTYGATVTTTIATPTDEDTITKNPLGIYVKQFSWTQRVD</sequence>
<dbReference type="RefSeq" id="WP_074024730.1">
    <property type="nucleotide sequence ID" value="NZ_CAWNAG010000137.1"/>
</dbReference>
<dbReference type="GO" id="GO:0016020">
    <property type="term" value="C:membrane"/>
    <property type="evidence" value="ECO:0007669"/>
    <property type="project" value="UniProtKB-SubCell"/>
</dbReference>
<gene>
    <name evidence="7" type="ORF">Xedl_03123</name>
</gene>
<evidence type="ECO:0000313" key="8">
    <source>
        <dbReference type="Proteomes" id="UP000186268"/>
    </source>
</evidence>
<dbReference type="SUPFAM" id="SSF54427">
    <property type="entry name" value="NTF2-like"/>
    <property type="match status" value="1"/>
</dbReference>
<reference evidence="7 8" key="1">
    <citation type="submission" date="2016-09" db="EMBL/GenBank/DDBJ databases">
        <title>Xenorhabdus thuongxuanensis sp. nov. and Xenorhabdus eapokensis sp. nov., isolated from Steinernema species.</title>
        <authorList>
            <person name="Kaempfer P."/>
            <person name="Tobias N.J."/>
            <person name="Phan Ke L."/>
            <person name="Bode H.B."/>
            <person name="Glaeser S.P."/>
        </authorList>
    </citation>
    <scope>NUCLEOTIDE SEQUENCE [LARGE SCALE GENOMIC DNA]</scope>
    <source>
        <strain evidence="7 8">DL20</strain>
    </source>
</reference>
<feature type="domain" description="Bacterial virulence protein VirB8" evidence="6">
    <location>
        <begin position="24"/>
        <end position="229"/>
    </location>
</feature>
<evidence type="ECO:0000256" key="5">
    <source>
        <dbReference type="SAM" id="Phobius"/>
    </source>
</evidence>
<evidence type="ECO:0000313" key="7">
    <source>
        <dbReference type="EMBL" id="OKP00809.1"/>
    </source>
</evidence>
<evidence type="ECO:0000256" key="4">
    <source>
        <dbReference type="ARBA" id="ARBA00023136"/>
    </source>
</evidence>
<feature type="transmembrane region" description="Helical" evidence="5">
    <location>
        <begin position="44"/>
        <end position="65"/>
    </location>
</feature>
<evidence type="ECO:0000256" key="2">
    <source>
        <dbReference type="ARBA" id="ARBA00022692"/>
    </source>
</evidence>
<dbReference type="CDD" id="cd16425">
    <property type="entry name" value="TrbF"/>
    <property type="match status" value="1"/>
</dbReference>
<dbReference type="STRING" id="1873482.Xedl_03123"/>
<keyword evidence="4 5" id="KW-0472">Membrane</keyword>
<accession>A0A1Q5TKR2</accession>
<evidence type="ECO:0000259" key="6">
    <source>
        <dbReference type="Pfam" id="PF04335"/>
    </source>
</evidence>
<dbReference type="Gene3D" id="3.10.450.230">
    <property type="entry name" value="VirB8 protein"/>
    <property type="match status" value="1"/>
</dbReference>
<evidence type="ECO:0000256" key="1">
    <source>
        <dbReference type="ARBA" id="ARBA00004167"/>
    </source>
</evidence>
<dbReference type="InterPro" id="IPR035658">
    <property type="entry name" value="TrbF"/>
</dbReference>
<name>A0A1Q5TKR2_9GAMM</name>
<keyword evidence="3 5" id="KW-1133">Transmembrane helix</keyword>
<dbReference type="InterPro" id="IPR007430">
    <property type="entry name" value="VirB8"/>
</dbReference>
<dbReference type="Pfam" id="PF04335">
    <property type="entry name" value="VirB8"/>
    <property type="match status" value="1"/>
</dbReference>